<evidence type="ECO:0000256" key="1">
    <source>
        <dbReference type="SAM" id="Phobius"/>
    </source>
</evidence>
<feature type="transmembrane region" description="Helical" evidence="1">
    <location>
        <begin position="153"/>
        <end position="178"/>
    </location>
</feature>
<dbReference type="Pfam" id="PF12412">
    <property type="entry name" value="DUF3667"/>
    <property type="match status" value="1"/>
</dbReference>
<dbReference type="EMBL" id="CP115859">
    <property type="protein sequence ID" value="WBV60999.1"/>
    <property type="molecule type" value="Genomic_DNA"/>
</dbReference>
<evidence type="ECO:0000313" key="3">
    <source>
        <dbReference type="Proteomes" id="UP001210978"/>
    </source>
</evidence>
<feature type="transmembrane region" description="Helical" evidence="1">
    <location>
        <begin position="77"/>
        <end position="98"/>
    </location>
</feature>
<gene>
    <name evidence="2" type="ORF">PFY12_02485</name>
</gene>
<feature type="transmembrane region" description="Helical" evidence="1">
    <location>
        <begin position="217"/>
        <end position="240"/>
    </location>
</feature>
<reference evidence="2 3" key="1">
    <citation type="submission" date="2023-01" db="EMBL/GenBank/DDBJ databases">
        <title>Complete genome of Chryseobacterium camelliae VAN22-5A.</title>
        <authorList>
            <person name="Zong G."/>
            <person name="Cao G."/>
        </authorList>
    </citation>
    <scope>NUCLEOTIDE SEQUENCE [LARGE SCALE GENOMIC DNA]</scope>
    <source>
        <strain evidence="2 3">VAN22-5A</strain>
    </source>
</reference>
<sequence length="243" mass="27854">MNKKSCLNCGHTISDEFCPHCGQKSDTARITVHSLIKNDILGSIWHVEAKFLHTLKNIVFRPGKTGMDYIAGKRIRYNNFISLLLVLFGFNVLSYHYYEKFAPAQPLTDDVIYVKDFFSKYSKIILFVIIPMLAINAYSLFRRIKLNIAEHFIIGTVSLLGILILFLLSDIVSLIGLWKPVEKIFNIIDKIIFGLSILFPAITYWTAFKNSYSKPGLLWRVSVLYVLMGIETLIITAVLYEIF</sequence>
<feature type="transmembrane region" description="Helical" evidence="1">
    <location>
        <begin position="124"/>
        <end position="141"/>
    </location>
</feature>
<feature type="transmembrane region" description="Helical" evidence="1">
    <location>
        <begin position="184"/>
        <end position="205"/>
    </location>
</feature>
<dbReference type="Proteomes" id="UP001210978">
    <property type="component" value="Chromosome"/>
</dbReference>
<organism evidence="2 3">
    <name type="scientific">Chryseobacterium camelliae</name>
    <dbReference type="NCBI Taxonomy" id="1265445"/>
    <lineage>
        <taxon>Bacteria</taxon>
        <taxon>Pseudomonadati</taxon>
        <taxon>Bacteroidota</taxon>
        <taxon>Flavobacteriia</taxon>
        <taxon>Flavobacteriales</taxon>
        <taxon>Weeksellaceae</taxon>
        <taxon>Chryseobacterium group</taxon>
        <taxon>Chryseobacterium</taxon>
    </lineage>
</organism>
<evidence type="ECO:0000313" key="2">
    <source>
        <dbReference type="EMBL" id="WBV60999.1"/>
    </source>
</evidence>
<dbReference type="InterPro" id="IPR022134">
    <property type="entry name" value="DUF3667"/>
</dbReference>
<keyword evidence="1" id="KW-1133">Transmembrane helix</keyword>
<keyword evidence="1" id="KW-0472">Membrane</keyword>
<proteinExistence type="predicted"/>
<protein>
    <submittedName>
        <fullName evidence="2">DUF3667 domain-containing protein</fullName>
    </submittedName>
</protein>
<keyword evidence="3" id="KW-1185">Reference proteome</keyword>
<keyword evidence="1" id="KW-0812">Transmembrane</keyword>
<name>A0ABY7QNT6_9FLAO</name>
<accession>A0ABY7QNT6</accession>
<dbReference type="RefSeq" id="WP_271149304.1">
    <property type="nucleotide sequence ID" value="NZ_CP115859.1"/>
</dbReference>